<keyword evidence="4" id="KW-0509">mRNA transport</keyword>
<evidence type="ECO:0000256" key="3">
    <source>
        <dbReference type="ARBA" id="ARBA00023242"/>
    </source>
</evidence>
<gene>
    <name evidence="5" type="ORF">OEZ85_005959</name>
</gene>
<dbReference type="PANTHER" id="PTHR11225">
    <property type="entry name" value="NUCLEAR PORE COMPLEX PROTEIN NUP93 NUCLEOPORIN NUP93 DEAD EYE PROTEIN"/>
    <property type="match status" value="1"/>
</dbReference>
<dbReference type="EMBL" id="CP126218">
    <property type="protein sequence ID" value="WIA20107.1"/>
    <property type="molecule type" value="Genomic_DNA"/>
</dbReference>
<comment type="subcellular location">
    <subcellularLocation>
        <location evidence="1">Nucleus envelope</location>
    </subcellularLocation>
    <subcellularLocation>
        <location evidence="4">Nucleus</location>
        <location evidence="4">Nuclear pore complex</location>
    </subcellularLocation>
</comment>
<keyword evidence="4" id="KW-0472">Membrane</keyword>
<evidence type="ECO:0000256" key="4">
    <source>
        <dbReference type="RuleBase" id="RU364035"/>
    </source>
</evidence>
<name>A0ABY8UF23_TETOB</name>
<evidence type="ECO:0000313" key="6">
    <source>
        <dbReference type="Proteomes" id="UP001244341"/>
    </source>
</evidence>
<dbReference type="Pfam" id="PF04097">
    <property type="entry name" value="Nic96"/>
    <property type="match status" value="1"/>
</dbReference>
<keyword evidence="6" id="KW-1185">Reference proteome</keyword>
<proteinExistence type="inferred from homology"/>
<dbReference type="Proteomes" id="UP001244341">
    <property type="component" value="Chromosome 11b"/>
</dbReference>
<keyword evidence="4" id="KW-0811">Translocation</keyword>
<dbReference type="InterPro" id="IPR007231">
    <property type="entry name" value="Nucleoporin_int_Nup93/Nic96"/>
</dbReference>
<organism evidence="5 6">
    <name type="scientific">Tetradesmus obliquus</name>
    <name type="common">Green alga</name>
    <name type="synonym">Acutodesmus obliquus</name>
    <dbReference type="NCBI Taxonomy" id="3088"/>
    <lineage>
        <taxon>Eukaryota</taxon>
        <taxon>Viridiplantae</taxon>
        <taxon>Chlorophyta</taxon>
        <taxon>core chlorophytes</taxon>
        <taxon>Chlorophyceae</taxon>
        <taxon>CS clade</taxon>
        <taxon>Sphaeropleales</taxon>
        <taxon>Scenedesmaceae</taxon>
        <taxon>Tetradesmus</taxon>
    </lineage>
</organism>
<evidence type="ECO:0000256" key="2">
    <source>
        <dbReference type="ARBA" id="ARBA00010186"/>
    </source>
</evidence>
<keyword evidence="4" id="KW-0653">Protein transport</keyword>
<protein>
    <recommendedName>
        <fullName evidence="4">Nuclear pore protein</fullName>
    </recommendedName>
</protein>
<dbReference type="PANTHER" id="PTHR11225:SF4">
    <property type="entry name" value="NUCLEAR PORE COMPLEX PROTEIN NUP93"/>
    <property type="match status" value="1"/>
</dbReference>
<comment type="similarity">
    <text evidence="2 4">Belongs to the nucleoporin interacting component (NIC) family.</text>
</comment>
<keyword evidence="4" id="KW-0906">Nuclear pore complex</keyword>
<keyword evidence="3 4" id="KW-0539">Nucleus</keyword>
<keyword evidence="4" id="KW-0813">Transport</keyword>
<sequence>MLAAELTGGGVKEQGKLFRELLVQSKDYGTLLGGGGALGSGGAIQQFVPDPKQRANLFESVAYDCQINQQPDEARELFMAAQKPRAALRIINQQLSAAIHASKGAVTESVAVLLSRGQAAVEAIAAAPDPTSRRDAEAFQQLQLIRQMVELAGQGQWDKVLQASSQLSFIPTEKARIEVCKLEVRQLDDSVRERMSDVLQILAAAISQAKSSPDSRMLSMLRERVACLKVFVLDLDPSITPQVYERINACVREFS</sequence>
<evidence type="ECO:0000313" key="5">
    <source>
        <dbReference type="EMBL" id="WIA20107.1"/>
    </source>
</evidence>
<accession>A0ABY8UF23</accession>
<reference evidence="5 6" key="1">
    <citation type="submission" date="2023-05" db="EMBL/GenBank/DDBJ databases">
        <title>A 100% complete, gapless, phased diploid assembly of the Scenedesmus obliquus UTEX 3031 genome.</title>
        <authorList>
            <person name="Biondi T.C."/>
            <person name="Hanschen E.R."/>
            <person name="Kwon T."/>
            <person name="Eng W."/>
            <person name="Kruse C.P.S."/>
            <person name="Koehler S.I."/>
            <person name="Kunde Y."/>
            <person name="Gleasner C.D."/>
            <person name="You Mak K.T."/>
            <person name="Polle J."/>
            <person name="Hovde B.T."/>
            <person name="Starkenburg S.R."/>
        </authorList>
    </citation>
    <scope>NUCLEOTIDE SEQUENCE [LARGE SCALE GENOMIC DNA]</scope>
    <source>
        <strain evidence="5 6">DOE0152z</strain>
    </source>
</reference>
<evidence type="ECO:0000256" key="1">
    <source>
        <dbReference type="ARBA" id="ARBA00004259"/>
    </source>
</evidence>